<evidence type="ECO:0000256" key="3">
    <source>
        <dbReference type="ARBA" id="ARBA00023136"/>
    </source>
</evidence>
<comment type="caution">
    <text evidence="6">The sequence shown here is derived from an EMBL/GenBank/DDBJ whole genome shotgun (WGS) entry which is preliminary data.</text>
</comment>
<protein>
    <submittedName>
        <fullName evidence="6">MFS transporter</fullName>
    </submittedName>
</protein>
<dbReference type="Pfam" id="PF07690">
    <property type="entry name" value="MFS_1"/>
    <property type="match status" value="1"/>
</dbReference>
<dbReference type="Proteomes" id="UP000608345">
    <property type="component" value="Unassembled WGS sequence"/>
</dbReference>
<feature type="transmembrane region" description="Helical" evidence="4">
    <location>
        <begin position="216"/>
        <end position="234"/>
    </location>
</feature>
<feature type="transmembrane region" description="Helical" evidence="4">
    <location>
        <begin position="246"/>
        <end position="266"/>
    </location>
</feature>
<keyword evidence="7" id="KW-1185">Reference proteome</keyword>
<dbReference type="RefSeq" id="WP_189383484.1">
    <property type="nucleotide sequence ID" value="NZ_BAABFY010000010.1"/>
</dbReference>
<keyword evidence="1 4" id="KW-0812">Transmembrane</keyword>
<feature type="transmembrane region" description="Helical" evidence="4">
    <location>
        <begin position="46"/>
        <end position="65"/>
    </location>
</feature>
<feature type="transmembrane region" description="Helical" evidence="4">
    <location>
        <begin position="337"/>
        <end position="356"/>
    </location>
</feature>
<evidence type="ECO:0000256" key="1">
    <source>
        <dbReference type="ARBA" id="ARBA00022692"/>
    </source>
</evidence>
<feature type="domain" description="Major facilitator superfamily (MFS) profile" evidence="5">
    <location>
        <begin position="7"/>
        <end position="392"/>
    </location>
</feature>
<reference evidence="6" key="1">
    <citation type="journal article" date="2014" name="Int. J. Syst. Evol. Microbiol.">
        <title>Complete genome sequence of Corynebacterium casei LMG S-19264T (=DSM 44701T), isolated from a smear-ripened cheese.</title>
        <authorList>
            <consortium name="US DOE Joint Genome Institute (JGI-PGF)"/>
            <person name="Walter F."/>
            <person name="Albersmeier A."/>
            <person name="Kalinowski J."/>
            <person name="Ruckert C."/>
        </authorList>
    </citation>
    <scope>NUCLEOTIDE SEQUENCE</scope>
    <source>
        <strain evidence="6">KCTC 23732</strain>
    </source>
</reference>
<dbReference type="GO" id="GO:0022857">
    <property type="term" value="F:transmembrane transporter activity"/>
    <property type="evidence" value="ECO:0007669"/>
    <property type="project" value="InterPro"/>
</dbReference>
<evidence type="ECO:0000259" key="5">
    <source>
        <dbReference type="PROSITE" id="PS50850"/>
    </source>
</evidence>
<reference evidence="6" key="2">
    <citation type="submission" date="2020-09" db="EMBL/GenBank/DDBJ databases">
        <authorList>
            <person name="Sun Q."/>
            <person name="Kim S."/>
        </authorList>
    </citation>
    <scope>NUCLEOTIDE SEQUENCE</scope>
    <source>
        <strain evidence="6">KCTC 23732</strain>
    </source>
</reference>
<dbReference type="Gene3D" id="1.20.1250.20">
    <property type="entry name" value="MFS general substrate transporter like domains"/>
    <property type="match status" value="1"/>
</dbReference>
<evidence type="ECO:0000313" key="6">
    <source>
        <dbReference type="EMBL" id="GGW75451.1"/>
    </source>
</evidence>
<dbReference type="SUPFAM" id="SSF103473">
    <property type="entry name" value="MFS general substrate transporter"/>
    <property type="match status" value="1"/>
</dbReference>
<gene>
    <name evidence="6" type="ORF">GCM10011450_01010</name>
</gene>
<feature type="transmembrane region" description="Helical" evidence="4">
    <location>
        <begin position="77"/>
        <end position="95"/>
    </location>
</feature>
<evidence type="ECO:0000256" key="2">
    <source>
        <dbReference type="ARBA" id="ARBA00022989"/>
    </source>
</evidence>
<dbReference type="InterPro" id="IPR052524">
    <property type="entry name" value="MFS_Cyanate_Porter"/>
</dbReference>
<dbReference type="InterPro" id="IPR011701">
    <property type="entry name" value="MFS"/>
</dbReference>
<evidence type="ECO:0000256" key="4">
    <source>
        <dbReference type="SAM" id="Phobius"/>
    </source>
</evidence>
<dbReference type="PROSITE" id="PS50850">
    <property type="entry name" value="MFS"/>
    <property type="match status" value="1"/>
</dbReference>
<keyword evidence="2 4" id="KW-1133">Transmembrane helix</keyword>
<keyword evidence="3 4" id="KW-0472">Membrane</keyword>
<name>A0A918JD63_9BURK</name>
<feature type="transmembrane region" description="Helical" evidence="4">
    <location>
        <begin position="303"/>
        <end position="325"/>
    </location>
</feature>
<dbReference type="PANTHER" id="PTHR23523">
    <property type="match status" value="1"/>
</dbReference>
<dbReference type="InterPro" id="IPR020846">
    <property type="entry name" value="MFS_dom"/>
</dbReference>
<feature type="transmembrane region" description="Helical" evidence="4">
    <location>
        <begin position="135"/>
        <end position="154"/>
    </location>
</feature>
<dbReference type="InterPro" id="IPR036259">
    <property type="entry name" value="MFS_trans_sf"/>
</dbReference>
<dbReference type="EMBL" id="BMYS01000001">
    <property type="protein sequence ID" value="GGW75451.1"/>
    <property type="molecule type" value="Genomic_DNA"/>
</dbReference>
<evidence type="ECO:0000313" key="7">
    <source>
        <dbReference type="Proteomes" id="UP000608345"/>
    </source>
</evidence>
<proteinExistence type="predicted"/>
<organism evidence="6 7">
    <name type="scientific">Advenella faeciporci</name>
    <dbReference type="NCBI Taxonomy" id="797535"/>
    <lineage>
        <taxon>Bacteria</taxon>
        <taxon>Pseudomonadati</taxon>
        <taxon>Pseudomonadota</taxon>
        <taxon>Betaproteobacteria</taxon>
        <taxon>Burkholderiales</taxon>
        <taxon>Alcaligenaceae</taxon>
    </lineage>
</organism>
<dbReference type="PANTHER" id="PTHR23523:SF1">
    <property type="entry name" value="CYANATE TRANSPORT PROTEIN CYNX"/>
    <property type="match status" value="1"/>
</dbReference>
<feature type="transmembrane region" description="Helical" evidence="4">
    <location>
        <begin position="166"/>
        <end position="183"/>
    </location>
</feature>
<feature type="transmembrane region" description="Helical" evidence="4">
    <location>
        <begin position="101"/>
        <end position="123"/>
    </location>
</feature>
<feature type="transmembrane region" description="Helical" evidence="4">
    <location>
        <begin position="368"/>
        <end position="387"/>
    </location>
</feature>
<feature type="transmembrane region" description="Helical" evidence="4">
    <location>
        <begin position="278"/>
        <end position="297"/>
    </location>
</feature>
<dbReference type="AlphaFoldDB" id="A0A918JD63"/>
<accession>A0A918JD63</accession>
<sequence length="396" mass="42519">MPSSQRTSLLFAFAIIAVALNLRPVLASISPLLDSIQAATQMSNTAASLLTTLPIFVMGVFAWLGKFLRGFLGEKQGIALGLLLITLACLARFQWISTGGLLLTAVVAGAGIAMIQALAPSIIKRIFNTHANRVMGLYTTGIMGGAAFTAAAVVKLEDITHLSTALAIWTIPALFTLLAWLLLTDKKNQKQAEVSVNNHTHTRQGSFLKQPRAWELMIYFGISTGAYTLVLAWLPPFYTSLGMKAANAGFLLSGISVIEVLAGLTVSVFTHRVKDQRFLLIGVLFCLALGLLCLIFAPLTLVYPAIVLLGIGLGAIFPLSLILTLSHSKEPARAGDLAAFVQGGGYMIASFLPLFAGIVRDVFADLTYAWGLMLAGTVLLILMSWRFSERSYREGL</sequence>